<dbReference type="SUPFAM" id="SSF53474">
    <property type="entry name" value="alpha/beta-Hydrolases"/>
    <property type="match status" value="1"/>
</dbReference>
<proteinExistence type="predicted"/>
<name>A0A0T6DUM0_9GAMM</name>
<sequence length="292" mass="33607">MDINILTDDNVELRATLYKAANPKAVVLINPGTATNTSYYLPFAKYLREHGFHVILWNYRGFCDSKVSHLKDCHYQYSDIGRYDIPAVIDTAKRLFNDLPLYCVGHSAGGQQVGLAHNADQLDALIAVAVSAGYFSYMPLRYRLKANFFFRFLAPLSNKVFNYVPAKSFKLMEDLPAGFTEEWGAWCREKELFFSDKFYGKTIPLGTYKNFNVPTFVFTADDDEICTERNLHNFWKNVTSDQPITFKRYTISKGSDQSVGHFGYFRSKNTHIWQDILETINKVHHDKPLQTL</sequence>
<dbReference type="RefSeq" id="WP_058023456.1">
    <property type="nucleotide sequence ID" value="NZ_LNDJ01000001.1"/>
</dbReference>
<accession>A0A0T6DUM0</accession>
<dbReference type="InterPro" id="IPR029058">
    <property type="entry name" value="AB_hydrolase_fold"/>
</dbReference>
<dbReference type="Gene3D" id="3.40.50.1820">
    <property type="entry name" value="alpha/beta hydrolase"/>
    <property type="match status" value="1"/>
</dbReference>
<dbReference type="InterPro" id="IPR022742">
    <property type="entry name" value="Hydrolase_4"/>
</dbReference>
<dbReference type="EMBL" id="LNDJ01000001">
    <property type="protein sequence ID" value="KRU23644.1"/>
    <property type="molecule type" value="Genomic_DNA"/>
</dbReference>
<dbReference type="AlphaFoldDB" id="A0A0T6DUM0"/>
<evidence type="ECO:0000313" key="3">
    <source>
        <dbReference type="Proteomes" id="UP000051202"/>
    </source>
</evidence>
<dbReference type="Proteomes" id="UP000051202">
    <property type="component" value="Unassembled WGS sequence"/>
</dbReference>
<keyword evidence="3" id="KW-1185">Reference proteome</keyword>
<comment type="caution">
    <text evidence="2">The sequence shown here is derived from an EMBL/GenBank/DDBJ whole genome shotgun (WGS) entry which is preliminary data.</text>
</comment>
<organism evidence="2 3">
    <name type="scientific">Psychrobacter piscatorii</name>
    <dbReference type="NCBI Taxonomy" id="554343"/>
    <lineage>
        <taxon>Bacteria</taxon>
        <taxon>Pseudomonadati</taxon>
        <taxon>Pseudomonadota</taxon>
        <taxon>Gammaproteobacteria</taxon>
        <taxon>Moraxellales</taxon>
        <taxon>Moraxellaceae</taxon>
        <taxon>Psychrobacter</taxon>
    </lineage>
</organism>
<feature type="domain" description="Serine aminopeptidase S33" evidence="1">
    <location>
        <begin position="22"/>
        <end position="166"/>
    </location>
</feature>
<dbReference type="PANTHER" id="PTHR11005">
    <property type="entry name" value="LYSOSOMAL ACID LIPASE-RELATED"/>
    <property type="match status" value="1"/>
</dbReference>
<protein>
    <recommendedName>
        <fullName evidence="1">Serine aminopeptidase S33 domain-containing protein</fullName>
    </recommendedName>
</protein>
<dbReference type="STRING" id="554343.AS194_00015"/>
<reference evidence="2 3" key="1">
    <citation type="submission" date="2015-11" db="EMBL/GenBank/DDBJ databases">
        <title>Permanent draft genome of Psychrobacter piscatorii LQ58.</title>
        <authorList>
            <person name="Zhou M."/>
            <person name="Dong B."/>
            <person name="Liu Q."/>
        </authorList>
    </citation>
    <scope>NUCLEOTIDE SEQUENCE [LARGE SCALE GENOMIC DNA]</scope>
    <source>
        <strain evidence="2 3">LQ58</strain>
    </source>
</reference>
<dbReference type="Pfam" id="PF12146">
    <property type="entry name" value="Hydrolase_4"/>
    <property type="match status" value="1"/>
</dbReference>
<dbReference type="PIRSF" id="PIRSF037442">
    <property type="entry name" value="UCP037442_abhydr"/>
    <property type="match status" value="1"/>
</dbReference>
<evidence type="ECO:0000259" key="1">
    <source>
        <dbReference type="Pfam" id="PF12146"/>
    </source>
</evidence>
<dbReference type="InterPro" id="IPR017208">
    <property type="entry name" value="UCP037442_abhydr"/>
</dbReference>
<evidence type="ECO:0000313" key="2">
    <source>
        <dbReference type="EMBL" id="KRU23644.1"/>
    </source>
</evidence>
<gene>
    <name evidence="2" type="ORF">AS194_00015</name>
</gene>